<dbReference type="NCBIfam" id="TIGR02092">
    <property type="entry name" value="glgD"/>
    <property type="match status" value="1"/>
</dbReference>
<dbReference type="EC" id="2.7.7.27" evidence="5"/>
<dbReference type="InterPro" id="IPR011832">
    <property type="entry name" value="GlgDAde_trans"/>
</dbReference>
<evidence type="ECO:0000313" key="5">
    <source>
        <dbReference type="EMBL" id="HJC24439.1"/>
    </source>
</evidence>
<dbReference type="InterPro" id="IPR011831">
    <property type="entry name" value="ADP-Glc_PPase"/>
</dbReference>
<dbReference type="CDD" id="cd04651">
    <property type="entry name" value="LbH_G1P_AT_C"/>
    <property type="match status" value="1"/>
</dbReference>
<gene>
    <name evidence="5" type="primary">glgD</name>
    <name evidence="5" type="ORF">H9761_12130</name>
</gene>
<dbReference type="Pfam" id="PF00483">
    <property type="entry name" value="NTP_transferase"/>
    <property type="match status" value="1"/>
</dbReference>
<dbReference type="Pfam" id="PF24894">
    <property type="entry name" value="Hexapep_GlmU"/>
    <property type="match status" value="1"/>
</dbReference>
<name>A0A9D2NIN2_9FIRM</name>
<dbReference type="GO" id="GO:0008878">
    <property type="term" value="F:glucose-1-phosphate adenylyltransferase activity"/>
    <property type="evidence" value="ECO:0007669"/>
    <property type="project" value="UniProtKB-EC"/>
</dbReference>
<dbReference type="AlphaFoldDB" id="A0A9D2NIN2"/>
<dbReference type="CDD" id="cd02508">
    <property type="entry name" value="ADP_Glucose_PP"/>
    <property type="match status" value="1"/>
</dbReference>
<comment type="similarity">
    <text evidence="1">Belongs to the bacterial/plant glucose-1-phosphate adenylyltransferase family.</text>
</comment>
<dbReference type="Gene3D" id="3.90.550.10">
    <property type="entry name" value="Spore Coat Polysaccharide Biosynthesis Protein SpsA, Chain A"/>
    <property type="match status" value="1"/>
</dbReference>
<keyword evidence="5" id="KW-0548">Nucleotidyltransferase</keyword>
<dbReference type="GO" id="GO:0005978">
    <property type="term" value="P:glycogen biosynthetic process"/>
    <property type="evidence" value="ECO:0007669"/>
    <property type="project" value="UniProtKB-KW"/>
</dbReference>
<dbReference type="InterPro" id="IPR011004">
    <property type="entry name" value="Trimer_LpxA-like_sf"/>
</dbReference>
<feature type="domain" description="Nucleotidyl transferase" evidence="3">
    <location>
        <begin position="33"/>
        <end position="158"/>
    </location>
</feature>
<dbReference type="PANTHER" id="PTHR43523">
    <property type="entry name" value="GLUCOSE-1-PHOSPHATE ADENYLYLTRANSFERASE-RELATED"/>
    <property type="match status" value="1"/>
</dbReference>
<keyword evidence="2" id="KW-0320">Glycogen biosynthesis</keyword>
<reference evidence="5" key="2">
    <citation type="submission" date="2021-04" db="EMBL/GenBank/DDBJ databases">
        <authorList>
            <person name="Gilroy R."/>
        </authorList>
    </citation>
    <scope>NUCLEOTIDE SEQUENCE</scope>
    <source>
        <strain evidence="5">USAMLcec2-132</strain>
    </source>
</reference>
<evidence type="ECO:0000259" key="4">
    <source>
        <dbReference type="Pfam" id="PF24894"/>
    </source>
</evidence>
<sequence length="381" mass="42766">MVNSNADALGIIFPNSYDSLVPELVAERLMASIPFAGRYRMVDFVLSSMVNCGIGNVSIVVRKNYHSLMDHLGSGREWDLTRKSGGLHIFPPYSDKTVKIYNGRVEALASIVDFLRDQKEKYVVMADANIAVNFDFNALIDAHVESGADITIAYAQEPIPEVALQTSALRQEMYYTLSLEEDGRVKQLLINPQETGIQNFCLNIYIMDRELLIDCIEKAFMRGDIYFERDILARSLDTLNVRGFRFDGYIARICDMKSYFDENMRLLDEENLNALFSANPIYTKIRDDNPTRYINGSSAQNIMAADGCVIEGEVENSVLFRGVKIGKGAKVKNCVLMQDTVVEDGANLEYIVTDKDVTITAGKELRGTDSLPVYVAKYQIV</sequence>
<dbReference type="SUPFAM" id="SSF53448">
    <property type="entry name" value="Nucleotide-diphospho-sugar transferases"/>
    <property type="match status" value="1"/>
</dbReference>
<organism evidence="5 6">
    <name type="scientific">Candidatus Eisenbergiella merdavium</name>
    <dbReference type="NCBI Taxonomy" id="2838551"/>
    <lineage>
        <taxon>Bacteria</taxon>
        <taxon>Bacillati</taxon>
        <taxon>Bacillota</taxon>
        <taxon>Clostridia</taxon>
        <taxon>Lachnospirales</taxon>
        <taxon>Lachnospiraceae</taxon>
        <taxon>Eisenbergiella</taxon>
    </lineage>
</organism>
<evidence type="ECO:0000313" key="6">
    <source>
        <dbReference type="Proteomes" id="UP000823891"/>
    </source>
</evidence>
<feature type="domain" description="Glucose-1-phosphate adenylyltransferase/Bifunctional protein GlmU-like C-terminal hexapeptide" evidence="4">
    <location>
        <begin position="297"/>
        <end position="364"/>
    </location>
</feature>
<evidence type="ECO:0000256" key="1">
    <source>
        <dbReference type="ARBA" id="ARBA00010443"/>
    </source>
</evidence>
<proteinExistence type="inferred from homology"/>
<reference evidence="5" key="1">
    <citation type="journal article" date="2021" name="PeerJ">
        <title>Extensive microbial diversity within the chicken gut microbiome revealed by metagenomics and culture.</title>
        <authorList>
            <person name="Gilroy R."/>
            <person name="Ravi A."/>
            <person name="Getino M."/>
            <person name="Pursley I."/>
            <person name="Horton D.L."/>
            <person name="Alikhan N.F."/>
            <person name="Baker D."/>
            <person name="Gharbi K."/>
            <person name="Hall N."/>
            <person name="Watson M."/>
            <person name="Adriaenssens E.M."/>
            <person name="Foster-Nyarko E."/>
            <person name="Jarju S."/>
            <person name="Secka A."/>
            <person name="Antonio M."/>
            <person name="Oren A."/>
            <person name="Chaudhuri R.R."/>
            <person name="La Ragione R."/>
            <person name="Hildebrand F."/>
            <person name="Pallen M.J."/>
        </authorList>
    </citation>
    <scope>NUCLEOTIDE SEQUENCE</scope>
    <source>
        <strain evidence="5">USAMLcec2-132</strain>
    </source>
</reference>
<dbReference type="InterPro" id="IPR029044">
    <property type="entry name" value="Nucleotide-diphossugar_trans"/>
</dbReference>
<comment type="caution">
    <text evidence="5">The sequence shown here is derived from an EMBL/GenBank/DDBJ whole genome shotgun (WGS) entry which is preliminary data.</text>
</comment>
<accession>A0A9D2NIN2</accession>
<dbReference type="InterPro" id="IPR005835">
    <property type="entry name" value="NTP_transferase_dom"/>
</dbReference>
<protein>
    <submittedName>
        <fullName evidence="5">Glucose-1-phosphate adenylyltransferase subunit GlgD</fullName>
        <ecNumber evidence="5">2.7.7.27</ecNumber>
    </submittedName>
</protein>
<dbReference type="SUPFAM" id="SSF51161">
    <property type="entry name" value="Trimeric LpxA-like enzymes"/>
    <property type="match status" value="1"/>
</dbReference>
<dbReference type="PANTHER" id="PTHR43523:SF6">
    <property type="entry name" value="GLYCOGEN BIOSYNTHESIS PROTEIN GLGD"/>
    <property type="match status" value="1"/>
</dbReference>
<dbReference type="Gene3D" id="2.160.10.10">
    <property type="entry name" value="Hexapeptide repeat proteins"/>
    <property type="match status" value="1"/>
</dbReference>
<evidence type="ECO:0000259" key="3">
    <source>
        <dbReference type="Pfam" id="PF00483"/>
    </source>
</evidence>
<evidence type="ECO:0000256" key="2">
    <source>
        <dbReference type="ARBA" id="ARBA00023056"/>
    </source>
</evidence>
<keyword evidence="5" id="KW-0808">Transferase</keyword>
<dbReference type="EMBL" id="DWWS01000044">
    <property type="protein sequence ID" value="HJC24439.1"/>
    <property type="molecule type" value="Genomic_DNA"/>
</dbReference>
<dbReference type="InterPro" id="IPR056818">
    <property type="entry name" value="GlmU/GlgC-like_hexapep"/>
</dbReference>
<dbReference type="Proteomes" id="UP000823891">
    <property type="component" value="Unassembled WGS sequence"/>
</dbReference>